<dbReference type="InterPro" id="IPR013466">
    <property type="entry name" value="Thymidine/AMP_Pase"/>
</dbReference>
<dbReference type="PANTHER" id="PTHR10515:SF0">
    <property type="entry name" value="THYMIDINE PHOSPHORYLASE"/>
    <property type="match status" value="1"/>
</dbReference>
<dbReference type="PROSITE" id="PS00647">
    <property type="entry name" value="THYMID_PHOSPHORYLASE"/>
    <property type="match status" value="1"/>
</dbReference>
<keyword evidence="1 4" id="KW-0328">Glycosyltransferase</keyword>
<dbReference type="Pfam" id="PF00591">
    <property type="entry name" value="Glycos_transf_3"/>
    <property type="match status" value="1"/>
</dbReference>
<dbReference type="InterPro" id="IPR017459">
    <property type="entry name" value="Glycosyl_Trfase_fam3_N_dom"/>
</dbReference>
<comment type="catalytic activity">
    <reaction evidence="3 4">
        <text>thymidine + phosphate = 2-deoxy-alpha-D-ribose 1-phosphate + thymine</text>
        <dbReference type="Rhea" id="RHEA:16037"/>
        <dbReference type="ChEBI" id="CHEBI:17748"/>
        <dbReference type="ChEBI" id="CHEBI:17821"/>
        <dbReference type="ChEBI" id="CHEBI:43474"/>
        <dbReference type="ChEBI" id="CHEBI:57259"/>
        <dbReference type="EC" id="2.4.2.4"/>
    </reaction>
</comment>
<dbReference type="AlphaFoldDB" id="A0A5S9R5K7"/>
<dbReference type="SMART" id="SM00941">
    <property type="entry name" value="PYNP_C"/>
    <property type="match status" value="1"/>
</dbReference>
<dbReference type="SUPFAM" id="SSF47648">
    <property type="entry name" value="Nucleoside phosphorylase/phosphoribosyltransferase N-terminal domain"/>
    <property type="match status" value="1"/>
</dbReference>
<evidence type="ECO:0000259" key="5">
    <source>
        <dbReference type="SMART" id="SM00941"/>
    </source>
</evidence>
<dbReference type="HAMAP" id="MF_00703">
    <property type="entry name" value="Thymid_phosp_2"/>
    <property type="match status" value="1"/>
</dbReference>
<dbReference type="GO" id="GO:0005829">
    <property type="term" value="C:cytosol"/>
    <property type="evidence" value="ECO:0007669"/>
    <property type="project" value="TreeGrafter"/>
</dbReference>
<evidence type="ECO:0000256" key="2">
    <source>
        <dbReference type="ARBA" id="ARBA00022679"/>
    </source>
</evidence>
<dbReference type="Gene3D" id="1.20.970.50">
    <property type="match status" value="1"/>
</dbReference>
<dbReference type="NCBIfam" id="NF003338">
    <property type="entry name" value="PRK04350.1"/>
    <property type="match status" value="1"/>
</dbReference>
<keyword evidence="7" id="KW-1185">Reference proteome</keyword>
<dbReference type="NCBIfam" id="TIGR02645">
    <property type="entry name" value="ARCH_P_rylase"/>
    <property type="match status" value="1"/>
</dbReference>
<dbReference type="InterPro" id="IPR036320">
    <property type="entry name" value="Glycosyl_Trfase_fam3_N_dom_sf"/>
</dbReference>
<proteinExistence type="inferred from homology"/>
<evidence type="ECO:0000313" key="6">
    <source>
        <dbReference type="EMBL" id="CAA0129117.1"/>
    </source>
</evidence>
<dbReference type="SUPFAM" id="SSF54680">
    <property type="entry name" value="Pyrimidine nucleoside phosphorylase C-terminal domain"/>
    <property type="match status" value="1"/>
</dbReference>
<feature type="domain" description="Pyrimidine nucleoside phosphorylase C-terminal" evidence="5">
    <location>
        <begin position="437"/>
        <end position="504"/>
    </location>
</feature>
<dbReference type="InterPro" id="IPR000053">
    <property type="entry name" value="Thymidine/pyrmidine_PPase"/>
</dbReference>
<keyword evidence="2 4" id="KW-0808">Transferase</keyword>
<evidence type="ECO:0000256" key="3">
    <source>
        <dbReference type="ARBA" id="ARBA00048550"/>
    </source>
</evidence>
<dbReference type="InterPro" id="IPR036566">
    <property type="entry name" value="PYNP-like_C_sf"/>
</dbReference>
<dbReference type="Proteomes" id="UP000433050">
    <property type="component" value="Unassembled WGS sequence"/>
</dbReference>
<gene>
    <name evidence="6" type="ORF">STARVERO_04417</name>
</gene>
<dbReference type="EMBL" id="CACSAS010000029">
    <property type="protein sequence ID" value="CAA0129117.1"/>
    <property type="molecule type" value="Genomic_DNA"/>
</dbReference>
<dbReference type="SUPFAM" id="SSF52418">
    <property type="entry name" value="Nucleoside phosphorylase/phosphoribosyltransferase catalytic domain"/>
    <property type="match status" value="1"/>
</dbReference>
<sequence>MTSADTTIPTQPMLRVRRIRLHTQHQAVVVMRTDCHVCRSEGLSARSQVLVSNGKGQVQATLFQVDGDDLIAIDEVGLSETAWERLGLNDGDAVRVSHAPAIDSLASVRQRIYGNRLDARAFADILRDVVAGRYTEVHLAAFLTASAALPLDENETADLTGAMVDVGERMRWDAPIVVDKHCVGGLPGNRTTPIVVAIVAANGLVMPKTSSRAITSPAGTADTMETLAPVELDIATLRSVVESEGGCVAWGGAVHLSPADDIFVRVERELDIDTEGQLVASVLSKKIAAGSTHVVIDIPVGPTAKVRGEDAASRLAERLSAVASRFNLATTCVQTDGSQPVGRGIGPALEALDVLAVLNNAPDAPDDLRRRAAALAGAALEIGGKAAKGQGLDLALATLASGRAWSKFEAICQAQGGLRVPPKASYIHPLTAARAGRVVHINNRKLSRLAKLAGAPEAKAAGVHMEVRLGDEIDRGQPLLHVHAETTGELAYALDYASRAGDIVEVEA</sequence>
<reference evidence="6 7" key="1">
    <citation type="submission" date="2019-12" db="EMBL/GenBank/DDBJ databases">
        <authorList>
            <person name="Reyes-Prieto M."/>
        </authorList>
    </citation>
    <scope>NUCLEOTIDE SEQUENCE [LARGE SCALE GENOMIC DNA]</scope>
    <source>
        <strain evidence="6">HF14-78462</strain>
    </source>
</reference>
<dbReference type="Gene3D" id="3.40.1030.10">
    <property type="entry name" value="Nucleoside phosphorylase/phosphoribosyltransferase catalytic domain"/>
    <property type="match status" value="1"/>
</dbReference>
<evidence type="ECO:0000256" key="1">
    <source>
        <dbReference type="ARBA" id="ARBA00022676"/>
    </source>
</evidence>
<dbReference type="Gene3D" id="3.90.1170.30">
    <property type="entry name" value="Pyrimidine nucleoside phosphorylase-like, C-terminal domain"/>
    <property type="match status" value="1"/>
</dbReference>
<dbReference type="Pfam" id="PF02885">
    <property type="entry name" value="Glycos_trans_3N"/>
    <property type="match status" value="1"/>
</dbReference>
<dbReference type="GO" id="GO:0009032">
    <property type="term" value="F:thymidine phosphorylase activity"/>
    <property type="evidence" value="ECO:0007669"/>
    <property type="project" value="UniProtKB-UniRule"/>
</dbReference>
<dbReference type="InterPro" id="IPR028579">
    <property type="entry name" value="Thym_Pase_Put"/>
</dbReference>
<accession>A0A5S9R5K7</accession>
<evidence type="ECO:0000256" key="4">
    <source>
        <dbReference type="HAMAP-Rule" id="MF_00703"/>
    </source>
</evidence>
<organism evidence="6 7">
    <name type="scientific">Starkeya nomas</name>
    <dbReference type="NCBI Taxonomy" id="2666134"/>
    <lineage>
        <taxon>Bacteria</taxon>
        <taxon>Pseudomonadati</taxon>
        <taxon>Pseudomonadota</taxon>
        <taxon>Alphaproteobacteria</taxon>
        <taxon>Hyphomicrobiales</taxon>
        <taxon>Xanthobacteraceae</taxon>
        <taxon>Starkeya</taxon>
    </lineage>
</organism>
<evidence type="ECO:0000313" key="7">
    <source>
        <dbReference type="Proteomes" id="UP000433050"/>
    </source>
</evidence>
<dbReference type="InterPro" id="IPR017872">
    <property type="entry name" value="Pyrmidine_PPase_CS"/>
</dbReference>
<dbReference type="InterPro" id="IPR035902">
    <property type="entry name" value="Nuc_phospho_transferase"/>
</dbReference>
<name>A0A5S9R5K7_9HYPH</name>
<comment type="similarity">
    <text evidence="4">Belongs to the thymidine/pyrimidine-nucleoside phosphorylase family. Type 2 subfamily.</text>
</comment>
<dbReference type="PANTHER" id="PTHR10515">
    <property type="entry name" value="THYMIDINE PHOSPHORYLASE"/>
    <property type="match status" value="1"/>
</dbReference>
<dbReference type="GO" id="GO:0004645">
    <property type="term" value="F:1,4-alpha-oligoglucan phosphorylase activity"/>
    <property type="evidence" value="ECO:0007669"/>
    <property type="project" value="InterPro"/>
</dbReference>
<protein>
    <recommendedName>
        <fullName evidence="4">Putative thymidine phosphorylase</fullName>
        <ecNumber evidence="4">2.4.2.4</ecNumber>
    </recommendedName>
    <alternativeName>
        <fullName evidence="4">TdRPase</fullName>
    </alternativeName>
</protein>
<dbReference type="GO" id="GO:0006206">
    <property type="term" value="P:pyrimidine nucleobase metabolic process"/>
    <property type="evidence" value="ECO:0007669"/>
    <property type="project" value="InterPro"/>
</dbReference>
<dbReference type="InterPro" id="IPR000312">
    <property type="entry name" value="Glycosyl_Trfase_fam3"/>
</dbReference>
<dbReference type="RefSeq" id="WP_159602177.1">
    <property type="nucleotide sequence ID" value="NZ_CACSAS010000029.1"/>
</dbReference>
<dbReference type="GO" id="GO:0006213">
    <property type="term" value="P:pyrimidine nucleoside metabolic process"/>
    <property type="evidence" value="ECO:0007669"/>
    <property type="project" value="InterPro"/>
</dbReference>
<dbReference type="EC" id="2.4.2.4" evidence="4"/>
<dbReference type="InterPro" id="IPR013102">
    <property type="entry name" value="PYNP_C"/>
</dbReference>